<dbReference type="AlphaFoldDB" id="A0A5E4VXY5"/>
<protein>
    <submittedName>
        <fullName evidence="1">Uncharacterized protein</fullName>
    </submittedName>
</protein>
<organism evidence="1 2">
    <name type="scientific">Pandoraea pneumonica</name>
    <dbReference type="NCBI Taxonomy" id="2508299"/>
    <lineage>
        <taxon>Bacteria</taxon>
        <taxon>Pseudomonadati</taxon>
        <taxon>Pseudomonadota</taxon>
        <taxon>Betaproteobacteria</taxon>
        <taxon>Burkholderiales</taxon>
        <taxon>Burkholderiaceae</taxon>
        <taxon>Pandoraea</taxon>
    </lineage>
</organism>
<keyword evidence="2" id="KW-1185">Reference proteome</keyword>
<evidence type="ECO:0000313" key="1">
    <source>
        <dbReference type="EMBL" id="VVE16406.1"/>
    </source>
</evidence>
<accession>A0A5E4VXY5</accession>
<evidence type="ECO:0000313" key="2">
    <source>
        <dbReference type="Proteomes" id="UP000366945"/>
    </source>
</evidence>
<dbReference type="GeneID" id="300404943"/>
<proteinExistence type="predicted"/>
<dbReference type="EMBL" id="CABPSK010000002">
    <property type="protein sequence ID" value="VVE16406.1"/>
    <property type="molecule type" value="Genomic_DNA"/>
</dbReference>
<reference evidence="1 2" key="1">
    <citation type="submission" date="2019-08" db="EMBL/GenBank/DDBJ databases">
        <authorList>
            <person name="Peeters C."/>
        </authorList>
    </citation>
    <scope>NUCLEOTIDE SEQUENCE [LARGE SCALE GENOMIC DNA]</scope>
    <source>
        <strain evidence="1 2">LMG 31114</strain>
    </source>
</reference>
<gene>
    <name evidence="1" type="ORF">PPN31114_02923</name>
</gene>
<dbReference type="OrthoDB" id="7472444at2"/>
<dbReference type="Proteomes" id="UP000366945">
    <property type="component" value="Unassembled WGS sequence"/>
</dbReference>
<name>A0A5E4VXY5_9BURK</name>
<dbReference type="RefSeq" id="WP_150680148.1">
    <property type="nucleotide sequence ID" value="NZ_CABPSK010000002.1"/>
</dbReference>
<sequence>MKIDSGVSYLGANNTYSATAKRNESASASFAAALAASAKTQTASQTGSTTSAQNTDAAQIDFTNMTRQQLRDWTNAQIRSGKMTLDDSAPLMAMTMKISVDTGIEVPAETDTQRIDFTDRARQGIAAAQSRNEPENAKRLQTALDILLKHQGETFGVNTRA</sequence>